<dbReference type="PANTHER" id="PTHR28055">
    <property type="entry name" value="ALTERED INHERITANCE OF MITOCHONDRIA PROTEIN 41, MITOCHONDRIAL"/>
    <property type="match status" value="1"/>
</dbReference>
<dbReference type="AlphaFoldDB" id="A0A2H0YNT0"/>
<accession>A0A2H0YNT0</accession>
<gene>
    <name evidence="1" type="ORF">COT32_01450</name>
</gene>
<evidence type="ECO:0000313" key="1">
    <source>
        <dbReference type="EMBL" id="PIS40120.1"/>
    </source>
</evidence>
<keyword evidence="1" id="KW-0808">Transferase</keyword>
<dbReference type="Gene3D" id="1.10.10.410">
    <property type="match status" value="1"/>
</dbReference>
<reference evidence="2" key="1">
    <citation type="submission" date="2017-09" db="EMBL/GenBank/DDBJ databases">
        <title>Depth-based differentiation of microbial function through sediment-hosted aquifers and enrichment of novel symbionts in the deep terrestrial subsurface.</title>
        <authorList>
            <person name="Probst A.J."/>
            <person name="Ladd B."/>
            <person name="Jarett J.K."/>
            <person name="Geller-Mcgrath D.E."/>
            <person name="Sieber C.M.K."/>
            <person name="Emerson J.B."/>
            <person name="Anantharaman K."/>
            <person name="Thomas B.C."/>
            <person name="Malmstrom R."/>
            <person name="Stieglmeier M."/>
            <person name="Klingl A."/>
            <person name="Woyke T."/>
            <person name="Ryan C.M."/>
            <person name="Banfield J.F."/>
        </authorList>
    </citation>
    <scope>NUCLEOTIDE SEQUENCE [LARGE SCALE GENOMIC DNA]</scope>
</reference>
<dbReference type="Pfam" id="PF09424">
    <property type="entry name" value="YqeY"/>
    <property type="match status" value="1"/>
</dbReference>
<dbReference type="InterPro" id="IPR042184">
    <property type="entry name" value="YqeY/Aim41_N"/>
</dbReference>
<name>A0A2H0YNT0_9BACT</name>
<evidence type="ECO:0000313" key="2">
    <source>
        <dbReference type="Proteomes" id="UP000231472"/>
    </source>
</evidence>
<proteinExistence type="predicted"/>
<organism evidence="1 2">
    <name type="scientific">Candidatus Nealsonbacteria bacterium CG08_land_8_20_14_0_20_36_22</name>
    <dbReference type="NCBI Taxonomy" id="1974704"/>
    <lineage>
        <taxon>Bacteria</taxon>
        <taxon>Candidatus Nealsoniibacteriota</taxon>
    </lineage>
</organism>
<comment type="caution">
    <text evidence="1">The sequence shown here is derived from an EMBL/GenBank/DDBJ whole genome shotgun (WGS) entry which is preliminary data.</text>
</comment>
<dbReference type="PANTHER" id="PTHR28055:SF1">
    <property type="entry name" value="ALTERED INHERITANCE OF MITOCHONDRIA PROTEIN 41, MITOCHONDRIAL"/>
    <property type="match status" value="1"/>
</dbReference>
<dbReference type="EMBL" id="PEYC01000028">
    <property type="protein sequence ID" value="PIS40120.1"/>
    <property type="molecule type" value="Genomic_DNA"/>
</dbReference>
<dbReference type="InterPro" id="IPR019004">
    <property type="entry name" value="YqeY/Aim41"/>
</dbReference>
<dbReference type="GO" id="GO:0016740">
    <property type="term" value="F:transferase activity"/>
    <property type="evidence" value="ECO:0007669"/>
    <property type="project" value="UniProtKB-KW"/>
</dbReference>
<dbReference type="GO" id="GO:0016884">
    <property type="term" value="F:carbon-nitrogen ligase activity, with glutamine as amido-N-donor"/>
    <property type="evidence" value="ECO:0007669"/>
    <property type="project" value="InterPro"/>
</dbReference>
<sequence length="155" mass="17791">MLKQTIQKDLFQAVKEGDEITRSTLRLLLAGILNKEKEKKYKTSKEELTDEEIIEVIFSEAKKRKEAIIEYKRGGREDLSDKEKAELEVLQKYLPEQLSEEELKKITKEAIEKVRAKEVKDIGRVMAEIMPEVKGKADGSAVSKIVKELLVSKNE</sequence>
<dbReference type="SUPFAM" id="SSF89095">
    <property type="entry name" value="GatB/YqeY motif"/>
    <property type="match status" value="1"/>
</dbReference>
<dbReference type="InterPro" id="IPR023168">
    <property type="entry name" value="GatB_Yqey_C_2"/>
</dbReference>
<protein>
    <submittedName>
        <fullName evidence="1">Aspartyl-tRNA amidotransferase</fullName>
    </submittedName>
</protein>
<dbReference type="Gene3D" id="1.10.1510.10">
    <property type="entry name" value="Uncharacterised protein YqeY/AIM41 PF09424, N-terminal domain"/>
    <property type="match status" value="1"/>
</dbReference>
<dbReference type="InterPro" id="IPR003789">
    <property type="entry name" value="Asn/Gln_tRNA_amidoTrase-B-like"/>
</dbReference>
<dbReference type="Proteomes" id="UP000231472">
    <property type="component" value="Unassembled WGS sequence"/>
</dbReference>